<name>A0A934SIW7_9RHOB</name>
<comment type="caution">
    <text evidence="3">The sequence shown here is derived from an EMBL/GenBank/DDBJ whole genome shotgun (WGS) entry which is preliminary data.</text>
</comment>
<dbReference type="RefSeq" id="WP_200689139.1">
    <property type="nucleotide sequence ID" value="NZ_JAEPRQ010000010.1"/>
</dbReference>
<feature type="transmembrane region" description="Helical" evidence="1">
    <location>
        <begin position="20"/>
        <end position="43"/>
    </location>
</feature>
<protein>
    <submittedName>
        <fullName evidence="3">Tripartite tricarboxylate transporter TctB family protein</fullName>
    </submittedName>
</protein>
<feature type="transmembrane region" description="Helical" evidence="1">
    <location>
        <begin position="55"/>
        <end position="77"/>
    </location>
</feature>
<evidence type="ECO:0000259" key="2">
    <source>
        <dbReference type="Pfam" id="PF07331"/>
    </source>
</evidence>
<reference evidence="3" key="1">
    <citation type="submission" date="2021-01" db="EMBL/GenBank/DDBJ databases">
        <title>Paracoccus amoyensis sp. nov., isolated from the surface seawater along the coast of Xiamen Island, China.</title>
        <authorList>
            <person name="Lyu L."/>
        </authorList>
    </citation>
    <scope>NUCLEOTIDE SEQUENCE</scope>
    <source>
        <strain evidence="3">MJ17</strain>
    </source>
</reference>
<evidence type="ECO:0000313" key="3">
    <source>
        <dbReference type="EMBL" id="MBK4217931.1"/>
    </source>
</evidence>
<proteinExistence type="predicted"/>
<keyword evidence="1" id="KW-0472">Membrane</keyword>
<keyword evidence="1" id="KW-0812">Transmembrane</keyword>
<feature type="domain" description="DUF1468" evidence="2">
    <location>
        <begin position="32"/>
        <end position="164"/>
    </location>
</feature>
<evidence type="ECO:0000313" key="4">
    <source>
        <dbReference type="Proteomes" id="UP000640485"/>
    </source>
</evidence>
<evidence type="ECO:0000256" key="1">
    <source>
        <dbReference type="SAM" id="Phobius"/>
    </source>
</evidence>
<keyword evidence="1" id="KW-1133">Transmembrane helix</keyword>
<dbReference type="AlphaFoldDB" id="A0A934SIW7"/>
<dbReference type="Pfam" id="PF07331">
    <property type="entry name" value="TctB"/>
    <property type="match status" value="1"/>
</dbReference>
<dbReference type="Proteomes" id="UP000640485">
    <property type="component" value="Unassembled WGS sequence"/>
</dbReference>
<sequence>MSLQDEDDLLPPPDVPSPPLLDVALGLAYAVGGAGLIVASGAFPAMVPGTIVGPGLMPMLCGAIFLIFGAVLSLTAFQRYRRDGNVTEGEVERGSLPFAIVLMGGLVAVVWLADYLGFVVVSFLYSLAVTLAGGARWIYAAILALSVTMLTYVLFSNLMRVPLPRGSLLAGLPF</sequence>
<dbReference type="EMBL" id="JAEPRQ010000010">
    <property type="protein sequence ID" value="MBK4217931.1"/>
    <property type="molecule type" value="Genomic_DNA"/>
</dbReference>
<accession>A0A934SIW7</accession>
<gene>
    <name evidence="3" type="ORF">JJJ17_18535</name>
</gene>
<feature type="transmembrane region" description="Helical" evidence="1">
    <location>
        <begin position="137"/>
        <end position="155"/>
    </location>
</feature>
<dbReference type="InterPro" id="IPR009936">
    <property type="entry name" value="DUF1468"/>
</dbReference>
<keyword evidence="4" id="KW-1185">Reference proteome</keyword>
<organism evidence="3 4">
    <name type="scientific">Paracoccus caeni</name>
    <dbReference type="NCBI Taxonomy" id="657651"/>
    <lineage>
        <taxon>Bacteria</taxon>
        <taxon>Pseudomonadati</taxon>
        <taxon>Pseudomonadota</taxon>
        <taxon>Alphaproteobacteria</taxon>
        <taxon>Rhodobacterales</taxon>
        <taxon>Paracoccaceae</taxon>
        <taxon>Paracoccus</taxon>
    </lineage>
</organism>
<feature type="transmembrane region" description="Helical" evidence="1">
    <location>
        <begin position="98"/>
        <end position="125"/>
    </location>
</feature>